<evidence type="ECO:0000313" key="3">
    <source>
        <dbReference type="Proteomes" id="UP000234254"/>
    </source>
</evidence>
<dbReference type="VEuPathDB" id="FungiDB:P168DRAFT_11130"/>
<dbReference type="EMBL" id="MSFM01000001">
    <property type="protein sequence ID" value="PKY08202.1"/>
    <property type="molecule type" value="Genomic_DNA"/>
</dbReference>
<name>A0A2I1DE90_ASPC2</name>
<dbReference type="OrthoDB" id="10483557at2759"/>
<gene>
    <name evidence="2" type="ORF">P168DRAFT_11130</name>
</gene>
<keyword evidence="1" id="KW-0812">Transmembrane</keyword>
<feature type="transmembrane region" description="Helical" evidence="1">
    <location>
        <begin position="23"/>
        <end position="45"/>
    </location>
</feature>
<dbReference type="AlphaFoldDB" id="A0A2I1DE90"/>
<keyword evidence="1" id="KW-0472">Membrane</keyword>
<organism evidence="2 3">
    <name type="scientific">Aspergillus campestris (strain IBT 28561)</name>
    <dbReference type="NCBI Taxonomy" id="1392248"/>
    <lineage>
        <taxon>Eukaryota</taxon>
        <taxon>Fungi</taxon>
        <taxon>Dikarya</taxon>
        <taxon>Ascomycota</taxon>
        <taxon>Pezizomycotina</taxon>
        <taxon>Eurotiomycetes</taxon>
        <taxon>Eurotiomycetidae</taxon>
        <taxon>Eurotiales</taxon>
        <taxon>Aspergillaceae</taxon>
        <taxon>Aspergillus</taxon>
        <taxon>Aspergillus subgen. Circumdati</taxon>
    </lineage>
</organism>
<dbReference type="RefSeq" id="XP_024696796.1">
    <property type="nucleotide sequence ID" value="XM_024832559.1"/>
</dbReference>
<comment type="caution">
    <text evidence="2">The sequence shown here is derived from an EMBL/GenBank/DDBJ whole genome shotgun (WGS) entry which is preliminary data.</text>
</comment>
<evidence type="ECO:0000313" key="2">
    <source>
        <dbReference type="EMBL" id="PKY08202.1"/>
    </source>
</evidence>
<sequence>MPSLRVHISHSSFRVVFLSLDTYLSFMICYILGWFDAFSQLYRLLGEERRRDVWRSLGAAGRKEKSGRKAPKNNRRHVLDVSVLLYLLLVRTGVLKMEGLC</sequence>
<accession>A0A2I1DE90</accession>
<keyword evidence="1" id="KW-1133">Transmembrane helix</keyword>
<proteinExistence type="predicted"/>
<protein>
    <submittedName>
        <fullName evidence="2">Uncharacterized protein</fullName>
    </submittedName>
</protein>
<dbReference type="Proteomes" id="UP000234254">
    <property type="component" value="Unassembled WGS sequence"/>
</dbReference>
<dbReference type="GeneID" id="36540080"/>
<evidence type="ECO:0000256" key="1">
    <source>
        <dbReference type="SAM" id="Phobius"/>
    </source>
</evidence>
<keyword evidence="3" id="KW-1185">Reference proteome</keyword>
<reference evidence="2" key="1">
    <citation type="submission" date="2016-12" db="EMBL/GenBank/DDBJ databases">
        <title>The genomes of Aspergillus section Nigri reveals drivers in fungal speciation.</title>
        <authorList>
            <consortium name="DOE Joint Genome Institute"/>
            <person name="Vesth T.C."/>
            <person name="Nybo J."/>
            <person name="Theobald S."/>
            <person name="Brandl J."/>
            <person name="Frisvad J.C."/>
            <person name="Nielsen K.F."/>
            <person name="Lyhne E.K."/>
            <person name="Kogle M.E."/>
            <person name="Kuo A."/>
            <person name="Riley R."/>
            <person name="Clum A."/>
            <person name="Nolan M."/>
            <person name="Lipzen A."/>
            <person name="Salamov A."/>
            <person name="Henrissat B."/>
            <person name="Wiebenga A."/>
            <person name="De vries R.P."/>
            <person name="Grigoriev I.V."/>
            <person name="Mortensen U.H."/>
            <person name="Andersen M.R."/>
            <person name="Baker S.E."/>
        </authorList>
    </citation>
    <scope>NUCLEOTIDE SEQUENCE</scope>
    <source>
        <strain evidence="2">IBT 28561</strain>
    </source>
</reference>